<keyword evidence="11" id="KW-1185">Reference proteome</keyword>
<evidence type="ECO:0000256" key="8">
    <source>
        <dbReference type="ARBA" id="ARBA00026081"/>
    </source>
</evidence>
<gene>
    <name evidence="10" type="ORF">SAMN05216175_11269</name>
</gene>
<feature type="transmembrane region" description="Helical" evidence="9">
    <location>
        <begin position="325"/>
        <end position="349"/>
    </location>
</feature>
<organism evidence="10 11">
    <name type="scientific">Neptunomonas qingdaonensis</name>
    <dbReference type="NCBI Taxonomy" id="1045558"/>
    <lineage>
        <taxon>Bacteria</taxon>
        <taxon>Pseudomonadati</taxon>
        <taxon>Pseudomonadota</taxon>
        <taxon>Gammaproteobacteria</taxon>
        <taxon>Oceanospirillales</taxon>
        <taxon>Oceanospirillaceae</taxon>
        <taxon>Neptunomonas</taxon>
    </lineage>
</organism>
<comment type="similarity">
    <text evidence="3">Belongs to the LptF/LptG family.</text>
</comment>
<evidence type="ECO:0000256" key="7">
    <source>
        <dbReference type="ARBA" id="ARBA00023136"/>
    </source>
</evidence>
<evidence type="ECO:0000256" key="9">
    <source>
        <dbReference type="SAM" id="Phobius"/>
    </source>
</evidence>
<feature type="transmembrane region" description="Helical" evidence="9">
    <location>
        <begin position="12"/>
        <end position="33"/>
    </location>
</feature>
<evidence type="ECO:0000256" key="5">
    <source>
        <dbReference type="ARBA" id="ARBA00022692"/>
    </source>
</evidence>
<sequence length="353" mass="39103">MKRLDRYIAEQVLSAVFVILLIVVGLDLIFEFVDEADDINERYRFTDVLAYLVLRLPSRIYEFLPLSSLVGCLVGLGMLASNSELTVMRAAGISIQRIVMAVMKPAMLLAVLALILGEYVVPKTEQMAQSSRALAQSAGQAMRSQYGVWHREDDQFIHINVVEPNGKIHGVTRYRFNDQRQMVESSFAKSGVYTADGWVLDSVARTMFLEDHTSIQQVEEENWKSGLTPTLLSVIVVDPMDLSITGLWSYSSYLSEQGLDPNQYMLAFWSKVLQPAGIFALVLVAISFIFGPLRSVTVGQRIIAGVIVGLVFKFSQDLLGPASTVIGFTPLLATVIPIVICLFLGLFLLRKAG</sequence>
<evidence type="ECO:0000313" key="11">
    <source>
        <dbReference type="Proteomes" id="UP000198623"/>
    </source>
</evidence>
<protein>
    <submittedName>
        <fullName evidence="10">Lipopolysaccharide export system permease protein</fullName>
    </submittedName>
</protein>
<dbReference type="GO" id="GO:0015920">
    <property type="term" value="P:lipopolysaccharide transport"/>
    <property type="evidence" value="ECO:0007669"/>
    <property type="project" value="TreeGrafter"/>
</dbReference>
<keyword evidence="4" id="KW-1003">Cell membrane</keyword>
<feature type="transmembrane region" description="Helical" evidence="9">
    <location>
        <begin position="60"/>
        <end position="80"/>
    </location>
</feature>
<evidence type="ECO:0000256" key="4">
    <source>
        <dbReference type="ARBA" id="ARBA00022475"/>
    </source>
</evidence>
<feature type="transmembrane region" description="Helical" evidence="9">
    <location>
        <begin position="302"/>
        <end position="319"/>
    </location>
</feature>
<dbReference type="GO" id="GO:0043190">
    <property type="term" value="C:ATP-binding cassette (ABC) transporter complex"/>
    <property type="evidence" value="ECO:0007669"/>
    <property type="project" value="InterPro"/>
</dbReference>
<comment type="subunit">
    <text evidence="8">Component of the lipopolysaccharide transport and assembly complex. The LptBFG transporter is composed of two ATP-binding proteins (LptB) and two transmembrane proteins (LptF and LptG).</text>
</comment>
<evidence type="ECO:0000256" key="6">
    <source>
        <dbReference type="ARBA" id="ARBA00022989"/>
    </source>
</evidence>
<evidence type="ECO:0000313" key="10">
    <source>
        <dbReference type="EMBL" id="SFG73557.1"/>
    </source>
</evidence>
<keyword evidence="6 9" id="KW-1133">Transmembrane helix</keyword>
<dbReference type="NCBIfam" id="TIGR04408">
    <property type="entry name" value="LptG_lptG"/>
    <property type="match status" value="1"/>
</dbReference>
<evidence type="ECO:0000256" key="3">
    <source>
        <dbReference type="ARBA" id="ARBA00007725"/>
    </source>
</evidence>
<dbReference type="STRING" id="1045558.SAMN05216175_11269"/>
<dbReference type="OrthoDB" id="9776227at2"/>
<accession>A0A1I2UD45</accession>
<dbReference type="RefSeq" id="WP_090729182.1">
    <property type="nucleotide sequence ID" value="NZ_FOOU01000012.1"/>
</dbReference>
<dbReference type="Pfam" id="PF03739">
    <property type="entry name" value="LptF_LptG"/>
    <property type="match status" value="1"/>
</dbReference>
<comment type="function">
    <text evidence="1">Part of the ABC transporter complex LptBFG involved in the translocation of lipopolysaccharide (LPS) from the inner membrane to the outer membrane.</text>
</comment>
<dbReference type="InterPro" id="IPR005495">
    <property type="entry name" value="LptG/LptF_permease"/>
</dbReference>
<comment type="subcellular location">
    <subcellularLocation>
        <location evidence="2">Cell membrane</location>
        <topology evidence="2">Multi-pass membrane protein</topology>
    </subcellularLocation>
</comment>
<dbReference type="Proteomes" id="UP000198623">
    <property type="component" value="Unassembled WGS sequence"/>
</dbReference>
<evidence type="ECO:0000256" key="1">
    <source>
        <dbReference type="ARBA" id="ARBA00002265"/>
    </source>
</evidence>
<keyword evidence="5 9" id="KW-0812">Transmembrane</keyword>
<feature type="transmembrane region" description="Helical" evidence="9">
    <location>
        <begin position="101"/>
        <end position="121"/>
    </location>
</feature>
<dbReference type="PANTHER" id="PTHR33529:SF2">
    <property type="entry name" value="LIPOPOLYSACCHARIDE EXPORT SYSTEM PERMEASE PROTEIN LPTG"/>
    <property type="match status" value="1"/>
</dbReference>
<evidence type="ECO:0000256" key="2">
    <source>
        <dbReference type="ARBA" id="ARBA00004651"/>
    </source>
</evidence>
<name>A0A1I2UD45_9GAMM</name>
<dbReference type="AlphaFoldDB" id="A0A1I2UD45"/>
<dbReference type="GO" id="GO:0055085">
    <property type="term" value="P:transmembrane transport"/>
    <property type="evidence" value="ECO:0007669"/>
    <property type="project" value="InterPro"/>
</dbReference>
<proteinExistence type="inferred from homology"/>
<dbReference type="InterPro" id="IPR030923">
    <property type="entry name" value="LptG"/>
</dbReference>
<keyword evidence="7 9" id="KW-0472">Membrane</keyword>
<dbReference type="PANTHER" id="PTHR33529">
    <property type="entry name" value="SLR0882 PROTEIN-RELATED"/>
    <property type="match status" value="1"/>
</dbReference>
<reference evidence="11" key="1">
    <citation type="submission" date="2016-10" db="EMBL/GenBank/DDBJ databases">
        <authorList>
            <person name="Varghese N."/>
            <person name="Submissions S."/>
        </authorList>
    </citation>
    <scope>NUCLEOTIDE SEQUENCE [LARGE SCALE GENOMIC DNA]</scope>
    <source>
        <strain evidence="11">CGMCC 1.10971</strain>
    </source>
</reference>
<feature type="transmembrane region" description="Helical" evidence="9">
    <location>
        <begin position="272"/>
        <end position="290"/>
    </location>
</feature>
<dbReference type="EMBL" id="FOOU01000012">
    <property type="protein sequence ID" value="SFG73557.1"/>
    <property type="molecule type" value="Genomic_DNA"/>
</dbReference>